<evidence type="ECO:0000256" key="2">
    <source>
        <dbReference type="ARBA" id="ARBA00023242"/>
    </source>
</evidence>
<dbReference type="SMART" id="SM00066">
    <property type="entry name" value="GAL4"/>
    <property type="match status" value="1"/>
</dbReference>
<dbReference type="Pfam" id="PF04082">
    <property type="entry name" value="Fungal_trans"/>
    <property type="match status" value="1"/>
</dbReference>
<dbReference type="GO" id="GO:0000981">
    <property type="term" value="F:DNA-binding transcription factor activity, RNA polymerase II-specific"/>
    <property type="evidence" value="ECO:0007669"/>
    <property type="project" value="InterPro"/>
</dbReference>
<dbReference type="PROSITE" id="PS50048">
    <property type="entry name" value="ZN2_CY6_FUNGAL_2"/>
    <property type="match status" value="1"/>
</dbReference>
<organism evidence="5 6">
    <name type="scientific">Plectosphaerella cucumerina</name>
    <dbReference type="NCBI Taxonomy" id="40658"/>
    <lineage>
        <taxon>Eukaryota</taxon>
        <taxon>Fungi</taxon>
        <taxon>Dikarya</taxon>
        <taxon>Ascomycota</taxon>
        <taxon>Pezizomycotina</taxon>
        <taxon>Sordariomycetes</taxon>
        <taxon>Hypocreomycetidae</taxon>
        <taxon>Glomerellales</taxon>
        <taxon>Plectosphaerellaceae</taxon>
        <taxon>Plectosphaerella</taxon>
    </lineage>
</organism>
<feature type="domain" description="Zn(2)-C6 fungal-type" evidence="4">
    <location>
        <begin position="26"/>
        <end position="56"/>
    </location>
</feature>
<dbReference type="PROSITE" id="PS00463">
    <property type="entry name" value="ZN2_CY6_FUNGAL_1"/>
    <property type="match status" value="1"/>
</dbReference>
<protein>
    <recommendedName>
        <fullName evidence="4">Zn(2)-C6 fungal-type domain-containing protein</fullName>
    </recommendedName>
</protein>
<reference evidence="5" key="1">
    <citation type="journal article" date="2021" name="Nat. Commun.">
        <title>Genetic determinants of endophytism in the Arabidopsis root mycobiome.</title>
        <authorList>
            <person name="Mesny F."/>
            <person name="Miyauchi S."/>
            <person name="Thiergart T."/>
            <person name="Pickel B."/>
            <person name="Atanasova L."/>
            <person name="Karlsson M."/>
            <person name="Huettel B."/>
            <person name="Barry K.W."/>
            <person name="Haridas S."/>
            <person name="Chen C."/>
            <person name="Bauer D."/>
            <person name="Andreopoulos W."/>
            <person name="Pangilinan J."/>
            <person name="LaButti K."/>
            <person name="Riley R."/>
            <person name="Lipzen A."/>
            <person name="Clum A."/>
            <person name="Drula E."/>
            <person name="Henrissat B."/>
            <person name="Kohler A."/>
            <person name="Grigoriev I.V."/>
            <person name="Martin F.M."/>
            <person name="Hacquard S."/>
        </authorList>
    </citation>
    <scope>NUCLEOTIDE SEQUENCE</scope>
    <source>
        <strain evidence="5">MPI-CAGE-AT-0016</strain>
    </source>
</reference>
<keyword evidence="6" id="KW-1185">Reference proteome</keyword>
<dbReference type="InterPro" id="IPR036864">
    <property type="entry name" value="Zn2-C6_fun-type_DNA-bd_sf"/>
</dbReference>
<evidence type="ECO:0000256" key="1">
    <source>
        <dbReference type="ARBA" id="ARBA00022723"/>
    </source>
</evidence>
<dbReference type="SUPFAM" id="SSF57701">
    <property type="entry name" value="Zn2/Cys6 DNA-binding domain"/>
    <property type="match status" value="1"/>
</dbReference>
<evidence type="ECO:0000313" key="5">
    <source>
        <dbReference type="EMBL" id="KAH7376652.1"/>
    </source>
</evidence>
<evidence type="ECO:0000256" key="3">
    <source>
        <dbReference type="SAM" id="MobiDB-lite"/>
    </source>
</evidence>
<dbReference type="GO" id="GO:0003677">
    <property type="term" value="F:DNA binding"/>
    <property type="evidence" value="ECO:0007669"/>
    <property type="project" value="InterPro"/>
</dbReference>
<dbReference type="InterPro" id="IPR001138">
    <property type="entry name" value="Zn2Cys6_DnaBD"/>
</dbReference>
<dbReference type="PANTHER" id="PTHR47785">
    <property type="entry name" value="ZN(II)2CYS6 TRANSCRIPTION FACTOR (EUROFUNG)-RELATED-RELATED"/>
    <property type="match status" value="1"/>
</dbReference>
<dbReference type="Proteomes" id="UP000813385">
    <property type="component" value="Unassembled WGS sequence"/>
</dbReference>
<dbReference type="InterPro" id="IPR007219">
    <property type="entry name" value="XnlR_reg_dom"/>
</dbReference>
<dbReference type="Pfam" id="PF00172">
    <property type="entry name" value="Zn_clus"/>
    <property type="match status" value="1"/>
</dbReference>
<gene>
    <name evidence="5" type="ORF">B0T11DRAFT_23237</name>
</gene>
<evidence type="ECO:0000259" key="4">
    <source>
        <dbReference type="PROSITE" id="PS50048"/>
    </source>
</evidence>
<dbReference type="InterPro" id="IPR053181">
    <property type="entry name" value="EcdB-like_regulator"/>
</dbReference>
<accession>A0A8K0X993</accession>
<comment type="caution">
    <text evidence="5">The sequence shown here is derived from an EMBL/GenBank/DDBJ whole genome shotgun (WGS) entry which is preliminary data.</text>
</comment>
<proteinExistence type="predicted"/>
<dbReference type="CDD" id="cd12148">
    <property type="entry name" value="fungal_TF_MHR"/>
    <property type="match status" value="1"/>
</dbReference>
<dbReference type="EMBL" id="JAGPXD010000001">
    <property type="protein sequence ID" value="KAH7376652.1"/>
    <property type="molecule type" value="Genomic_DNA"/>
</dbReference>
<keyword evidence="1" id="KW-0479">Metal-binding</keyword>
<sequence>MNPWPPLRNQSGTGSHIPSRRRVWQACTNCRARKTRCDAATPRCTLCATQNVDCVYADAPQPRIEYNTWLLLDRIQTLEDRLLSSPGFNAQPSGASTAEPAIASPADVSRHNAQAAKPPTTEIPISFSHTANANHVINWPIVQDLLGSVSQQGESGGLPSEATAVFFRETSTYTTGPLPDTWRLFERSQNHESIVETLGDYVDLIRVYFDEVNVFYPLLSYAQVVSTLRVVAGDQQSDESPSTAHYCILLLVLTIGSFIRQGLNRVTAYPPGRVPAPRAGAPDRHLWQKAKLLLGHIAPEMTIEACQCTMIASIYMGACGQVPESFHWSHVTSVKCATLVKKLACGPQDLAASPEALRRLFWIAFIYEGDFMSELSITLPSGIARYEDQVPYPTKAASDSRDVGQNASTPGDHGGESGPQAEDDKEELIAFQISTNAAIRRLLNRVHSMVYDSSDQFRLARVEYVAWLLRVAEDFWSYHESIYNSIPHFLFLSKPEEHPEPLFNAGSPQSQQYSRIRGLSNNPWNVLRLKGRYEAAKHIIHRPFFDYVLLNMDHVQTHPNRDVILQKCGLCLQGCRGFIYVFNVETLNSVTCLFATGMATFTYLVILRVATIYPIFRHELPDQIEDVISIGKRNLHRFSLSIREFEWHLAVLEKLDAACRHYNTNRME</sequence>
<dbReference type="GO" id="GO:0006351">
    <property type="term" value="P:DNA-templated transcription"/>
    <property type="evidence" value="ECO:0007669"/>
    <property type="project" value="InterPro"/>
</dbReference>
<name>A0A8K0X993_9PEZI</name>
<dbReference type="OrthoDB" id="10261408at2759"/>
<evidence type="ECO:0000313" key="6">
    <source>
        <dbReference type="Proteomes" id="UP000813385"/>
    </source>
</evidence>
<keyword evidence="2" id="KW-0539">Nucleus</keyword>
<feature type="region of interest" description="Disordered" evidence="3">
    <location>
        <begin position="394"/>
        <end position="422"/>
    </location>
</feature>
<dbReference type="AlphaFoldDB" id="A0A8K0X993"/>
<dbReference type="PANTHER" id="PTHR47785:SF4">
    <property type="entry name" value="ZN(II)2CYS6 TRANSCRIPTION FACTOR (EUROFUNG)"/>
    <property type="match status" value="1"/>
</dbReference>
<dbReference type="Gene3D" id="4.10.240.10">
    <property type="entry name" value="Zn(2)-C6 fungal-type DNA-binding domain"/>
    <property type="match status" value="1"/>
</dbReference>
<dbReference type="CDD" id="cd00067">
    <property type="entry name" value="GAL4"/>
    <property type="match status" value="1"/>
</dbReference>
<dbReference type="GO" id="GO:0008270">
    <property type="term" value="F:zinc ion binding"/>
    <property type="evidence" value="ECO:0007669"/>
    <property type="project" value="InterPro"/>
</dbReference>